<keyword evidence="2" id="KW-1185">Reference proteome</keyword>
<reference evidence="1" key="1">
    <citation type="submission" date="2020-04" db="EMBL/GenBank/DDBJ databases">
        <authorList>
            <person name="Hogendoorn C."/>
        </authorList>
    </citation>
    <scope>NUCLEOTIDE SEQUENCE</scope>
    <source>
        <strain evidence="1">FAVT5</strain>
    </source>
</reference>
<dbReference type="Proteomes" id="UP000501793">
    <property type="component" value="Chromosome"/>
</dbReference>
<proteinExistence type="predicted"/>
<accession>A0ACA8Z6M2</accession>
<evidence type="ECO:0000313" key="1">
    <source>
        <dbReference type="EMBL" id="CAB3390694.1"/>
    </source>
</evidence>
<dbReference type="EMBL" id="LR792684">
    <property type="protein sequence ID" value="CAB3390694.1"/>
    <property type="molecule type" value="Genomic_DNA"/>
</dbReference>
<name>A0ACA8Z6M2_9BACL</name>
<sequence>MHRISFETFPLITCAAGNNMRSGWNAHGEWNGRGDEFQPVTPIRLRRHLSAVSGQRVLQKVDNTPFPLSTSHIFPSPVQRLRRDMIHLPLVGRLPK</sequence>
<gene>
    <name evidence="1" type="ORF">FAVT5_0998</name>
</gene>
<protein>
    <submittedName>
        <fullName evidence="1">Uncharacterized protein</fullName>
    </submittedName>
</protein>
<organism evidence="1 2">
    <name type="scientific">Kyrpidia spormannii</name>
    <dbReference type="NCBI Taxonomy" id="2055160"/>
    <lineage>
        <taxon>Bacteria</taxon>
        <taxon>Bacillati</taxon>
        <taxon>Bacillota</taxon>
        <taxon>Bacilli</taxon>
        <taxon>Bacillales</taxon>
        <taxon>Alicyclobacillaceae</taxon>
        <taxon>Kyrpidia</taxon>
    </lineage>
</organism>
<evidence type="ECO:0000313" key="2">
    <source>
        <dbReference type="Proteomes" id="UP000501793"/>
    </source>
</evidence>